<dbReference type="AlphaFoldDB" id="A0A849VBL0"/>
<name>A0A849VBL0_9GAMM</name>
<evidence type="ECO:0000313" key="1">
    <source>
        <dbReference type="EMBL" id="NOU49963.1"/>
    </source>
</evidence>
<evidence type="ECO:0000313" key="2">
    <source>
        <dbReference type="Proteomes" id="UP000586305"/>
    </source>
</evidence>
<dbReference type="EMBL" id="JABBPG010000002">
    <property type="protein sequence ID" value="NOU49963.1"/>
    <property type="molecule type" value="Genomic_DNA"/>
</dbReference>
<organism evidence="1 2">
    <name type="scientific">Pseudoalteromonas caenipelagi</name>
    <dbReference type="NCBI Taxonomy" id="2726988"/>
    <lineage>
        <taxon>Bacteria</taxon>
        <taxon>Pseudomonadati</taxon>
        <taxon>Pseudomonadota</taxon>
        <taxon>Gammaproteobacteria</taxon>
        <taxon>Alteromonadales</taxon>
        <taxon>Pseudoalteromonadaceae</taxon>
        <taxon>Pseudoalteromonas</taxon>
    </lineage>
</organism>
<comment type="caution">
    <text evidence="1">The sequence shown here is derived from an EMBL/GenBank/DDBJ whole genome shotgun (WGS) entry which is preliminary data.</text>
</comment>
<proteinExistence type="predicted"/>
<reference evidence="1 2" key="1">
    <citation type="submission" date="2020-04" db="EMBL/GenBank/DDBJ databases">
        <title>Pseudoalteromonas caenipelagi sp. nov., isolated from a tidal flat.</title>
        <authorList>
            <person name="Park S."/>
            <person name="Yoon J.-H."/>
        </authorList>
    </citation>
    <scope>NUCLEOTIDE SEQUENCE [LARGE SCALE GENOMIC DNA]</scope>
    <source>
        <strain evidence="1 2">JBTF-M23</strain>
    </source>
</reference>
<dbReference type="RefSeq" id="WP_171625045.1">
    <property type="nucleotide sequence ID" value="NZ_JABBPG010000002.1"/>
</dbReference>
<accession>A0A849VBL0</accession>
<keyword evidence="2" id="KW-1185">Reference proteome</keyword>
<sequence>MQQLNNHAIVSPQSVEDVEVILKSHWPEGWIPVSEFFEKFGIGRIDQNVIKSELGCVDVFKLVDVADLIWDRSNYGAADSAN</sequence>
<dbReference type="Proteomes" id="UP000586305">
    <property type="component" value="Unassembled WGS sequence"/>
</dbReference>
<protein>
    <submittedName>
        <fullName evidence="1">Uncharacterized protein</fullName>
    </submittedName>
</protein>
<gene>
    <name evidence="1" type="ORF">HG263_05360</name>
</gene>